<evidence type="ECO:0000313" key="4">
    <source>
        <dbReference type="Proteomes" id="UP000000450"/>
    </source>
</evidence>
<keyword evidence="4" id="KW-1185">Reference proteome</keyword>
<name>A0A9J9UAE5_ACIET</name>
<keyword evidence="1" id="KW-0812">Transmembrane</keyword>
<dbReference type="Proteomes" id="UP000000450">
    <property type="component" value="Chromosome"/>
</dbReference>
<keyword evidence="1" id="KW-1133">Transmembrane helix</keyword>
<gene>
    <name evidence="3" type="ordered locus">Dtpsy_0844</name>
</gene>
<keyword evidence="1" id="KW-0472">Membrane</keyword>
<feature type="transmembrane region" description="Helical" evidence="1">
    <location>
        <begin position="200"/>
        <end position="222"/>
    </location>
</feature>
<dbReference type="InterPro" id="IPR027417">
    <property type="entry name" value="P-loop_NTPase"/>
</dbReference>
<dbReference type="InterPro" id="IPR008900">
    <property type="entry name" value="Zot_N"/>
</dbReference>
<dbReference type="Pfam" id="PF05707">
    <property type="entry name" value="Zot"/>
    <property type="match status" value="1"/>
</dbReference>
<protein>
    <submittedName>
        <fullName evidence="3">Zonular occludens toxin</fullName>
    </submittedName>
</protein>
<dbReference type="KEGG" id="dia:Dtpsy_0844"/>
<dbReference type="AlphaFoldDB" id="A0A9J9UAE5"/>
<sequence>MRPLRSLRRQRGFLYLTTGGNGTGKTLFTLYDVRKLQLETGRPVYFSGFEAKQPLLDFGWQPFEPECWQDLPDGSICLVDECQKVMPVRGTGKPPEWIAAIAEVHRKRGFDFFLITQHPLNFDSFVRRLVAAPGWHRHFKASSMGDSSNELKWSSVKDNPQVANSSAMGEVTSRAFPREVYDWYASSSLHTARKRIPLKVWGAIAGVIAAFGMVGFAVWHFLGYTGAPAAAKPAAAPEASALSKMLTPAAASGVGSSERQPLTVAEYVEQRKPRLPGFPNTAPVYDQVTQPVEAPYPAACVKMGQRCDCYTQQATLLQVAHDVCMQIVQRGYFMDWKRPTTEAVRQPRRDEPVRQAAPVQSPVVINMPAQAQQVQPVSEWSQGLAARNAEVRSMVR</sequence>
<dbReference type="Gene3D" id="3.40.50.300">
    <property type="entry name" value="P-loop containing nucleotide triphosphate hydrolases"/>
    <property type="match status" value="1"/>
</dbReference>
<proteinExistence type="predicted"/>
<evidence type="ECO:0000256" key="1">
    <source>
        <dbReference type="SAM" id="Phobius"/>
    </source>
</evidence>
<organism evidence="3 4">
    <name type="scientific">Acidovorax ebreus (strain TPSY)</name>
    <name type="common">Diaphorobacter sp. (strain TPSY)</name>
    <dbReference type="NCBI Taxonomy" id="535289"/>
    <lineage>
        <taxon>Bacteria</taxon>
        <taxon>Pseudomonadati</taxon>
        <taxon>Pseudomonadota</taxon>
        <taxon>Betaproteobacteria</taxon>
        <taxon>Burkholderiales</taxon>
        <taxon>Comamonadaceae</taxon>
        <taxon>Diaphorobacter</taxon>
    </lineage>
</organism>
<accession>A0A9J9UAE5</accession>
<evidence type="ECO:0000313" key="3">
    <source>
        <dbReference type="EMBL" id="ACM32322.1"/>
    </source>
</evidence>
<evidence type="ECO:0000259" key="2">
    <source>
        <dbReference type="Pfam" id="PF05707"/>
    </source>
</evidence>
<dbReference type="EMBL" id="CP001392">
    <property type="protein sequence ID" value="ACM32322.1"/>
    <property type="molecule type" value="Genomic_DNA"/>
</dbReference>
<feature type="domain" description="Zona occludens toxin N-terminal" evidence="2">
    <location>
        <begin position="66"/>
        <end position="190"/>
    </location>
</feature>
<reference evidence="3 4" key="1">
    <citation type="journal article" date="2010" name="J. Bacteriol.">
        <title>Completed genome sequence of the anaerobic iron-oxidizing bacterium Acidovorax ebreus strain TPSY.</title>
        <authorList>
            <person name="Byrne-Bailey K.G."/>
            <person name="Weber K.A."/>
            <person name="Chair A.H."/>
            <person name="Bose S."/>
            <person name="Knox T."/>
            <person name="Spanbauer T.L."/>
            <person name="Chertkov O."/>
            <person name="Coates J.D."/>
        </authorList>
    </citation>
    <scope>NUCLEOTIDE SEQUENCE [LARGE SCALE GENOMIC DNA]</scope>
    <source>
        <strain evidence="3 4">TPSY</strain>
    </source>
</reference>